<evidence type="ECO:0000256" key="8">
    <source>
        <dbReference type="ARBA" id="ARBA00023136"/>
    </source>
</evidence>
<proteinExistence type="predicted"/>
<keyword evidence="5" id="KW-0547">Nucleotide-binding</keyword>
<dbReference type="NCBIfam" id="TIGR02142">
    <property type="entry name" value="modC_ABC"/>
    <property type="match status" value="1"/>
</dbReference>
<evidence type="ECO:0000256" key="7">
    <source>
        <dbReference type="ARBA" id="ARBA00022967"/>
    </source>
</evidence>
<dbReference type="PROSITE" id="PS00211">
    <property type="entry name" value="ABC_TRANSPORTER_1"/>
    <property type="match status" value="1"/>
</dbReference>
<accession>A0ABV7DSS6</accession>
<evidence type="ECO:0000256" key="5">
    <source>
        <dbReference type="ARBA" id="ARBA00022741"/>
    </source>
</evidence>
<name>A0ABV7DSS6_9RHOB</name>
<evidence type="ECO:0000256" key="2">
    <source>
        <dbReference type="ARBA" id="ARBA00022475"/>
    </source>
</evidence>
<dbReference type="InterPro" id="IPR008995">
    <property type="entry name" value="Mo/tungstate-bd_C_term_dom"/>
</dbReference>
<evidence type="ECO:0000259" key="11">
    <source>
        <dbReference type="PROSITE" id="PS51866"/>
    </source>
</evidence>
<dbReference type="PROSITE" id="PS50893">
    <property type="entry name" value="ABC_TRANSPORTER_2"/>
    <property type="match status" value="1"/>
</dbReference>
<reference evidence="13" key="1">
    <citation type="journal article" date="2019" name="Int. J. Syst. Evol. Microbiol.">
        <title>The Global Catalogue of Microorganisms (GCM) 10K type strain sequencing project: providing services to taxonomists for standard genome sequencing and annotation.</title>
        <authorList>
            <consortium name="The Broad Institute Genomics Platform"/>
            <consortium name="The Broad Institute Genome Sequencing Center for Infectious Disease"/>
            <person name="Wu L."/>
            <person name="Ma J."/>
        </authorList>
    </citation>
    <scope>NUCLEOTIDE SEQUENCE [LARGE SCALE GENOMIC DNA]</scope>
    <source>
        <strain evidence="13">KCTC 62102</strain>
    </source>
</reference>
<dbReference type="SUPFAM" id="SSF50331">
    <property type="entry name" value="MOP-like"/>
    <property type="match status" value="1"/>
</dbReference>
<dbReference type="InterPro" id="IPR011868">
    <property type="entry name" value="ModC_ABC_ATP-bd"/>
</dbReference>
<evidence type="ECO:0000313" key="12">
    <source>
        <dbReference type="EMBL" id="MFC3085624.1"/>
    </source>
</evidence>
<keyword evidence="2" id="KW-1003">Cell membrane</keyword>
<keyword evidence="1" id="KW-0813">Transport</keyword>
<dbReference type="Pfam" id="PF00005">
    <property type="entry name" value="ABC_tran"/>
    <property type="match status" value="1"/>
</dbReference>
<dbReference type="InterPro" id="IPR017871">
    <property type="entry name" value="ABC_transporter-like_CS"/>
</dbReference>
<dbReference type="Proteomes" id="UP001595445">
    <property type="component" value="Unassembled WGS sequence"/>
</dbReference>
<comment type="caution">
    <text evidence="12">The sequence shown here is derived from an EMBL/GenBank/DDBJ whole genome shotgun (WGS) entry which is preliminary data.</text>
</comment>
<dbReference type="Gene3D" id="3.40.50.300">
    <property type="entry name" value="P-loop containing nucleotide triphosphate hydrolases"/>
    <property type="match status" value="1"/>
</dbReference>
<gene>
    <name evidence="12" type="primary">modC</name>
    <name evidence="12" type="ORF">ACFOD6_06130</name>
</gene>
<evidence type="ECO:0000259" key="10">
    <source>
        <dbReference type="PROSITE" id="PS50893"/>
    </source>
</evidence>
<dbReference type="InterPro" id="IPR003439">
    <property type="entry name" value="ABC_transporter-like_ATP-bd"/>
</dbReference>
<keyword evidence="4" id="KW-0997">Cell inner membrane</keyword>
<sequence length="361" mass="38414">MTLEIRLSHSLPGFRLEVDLTAPPGLTCLFGRSGSGKTTVINAVAGLLRPDRAEILLDNEPLHHLPPHRRRIGYVFQDARLFPHLTVRGNLGYAARIRRRRPPGFDRIVALLGLAALLDRRPGALSGGERQRVAIGRALLSEPRLILMDEPLAALDEARKAEILPYIETLRDELALPILYVSHSLPEVARLATTIAVIEAGHLVAQGPAADLLSDPQIAPVLGLGDAGAILTARIAAHEGDGLSRLELAAGPLRLPLWLPRVLGAPGQTLRLRIAAQDVILSLSRPEGLSALNILPARVSALHLGSGPGALVRLDLGGQHLLARVTRRSAEALALAPGQPVFAIVKSVAVARDSVGHAVTP</sequence>
<feature type="domain" description="Mop" evidence="11">
    <location>
        <begin position="288"/>
        <end position="354"/>
    </location>
</feature>
<keyword evidence="13" id="KW-1185">Reference proteome</keyword>
<dbReference type="Pfam" id="PF03459">
    <property type="entry name" value="TOBE"/>
    <property type="match status" value="1"/>
</dbReference>
<dbReference type="InterPro" id="IPR004606">
    <property type="entry name" value="Mop_domain"/>
</dbReference>
<dbReference type="RefSeq" id="WP_197641892.1">
    <property type="nucleotide sequence ID" value="NZ_JAEACP010000002.1"/>
</dbReference>
<organism evidence="12 13">
    <name type="scientific">Tabrizicola soli</name>
    <dbReference type="NCBI Taxonomy" id="2185115"/>
    <lineage>
        <taxon>Bacteria</taxon>
        <taxon>Pseudomonadati</taxon>
        <taxon>Pseudomonadota</taxon>
        <taxon>Alphaproteobacteria</taxon>
        <taxon>Rhodobacterales</taxon>
        <taxon>Paracoccaceae</taxon>
        <taxon>Tabrizicola</taxon>
    </lineage>
</organism>
<dbReference type="SMART" id="SM00382">
    <property type="entry name" value="AAA"/>
    <property type="match status" value="1"/>
</dbReference>
<dbReference type="InterPro" id="IPR005116">
    <property type="entry name" value="Transp-assoc_OB_typ1"/>
</dbReference>
<evidence type="ECO:0000256" key="9">
    <source>
        <dbReference type="PROSITE-ProRule" id="PRU01213"/>
    </source>
</evidence>
<evidence type="ECO:0000256" key="3">
    <source>
        <dbReference type="ARBA" id="ARBA00022505"/>
    </source>
</evidence>
<dbReference type="EMBL" id="JBHRSM010000011">
    <property type="protein sequence ID" value="MFC3085624.1"/>
    <property type="molecule type" value="Genomic_DNA"/>
</dbReference>
<dbReference type="InterPro" id="IPR027417">
    <property type="entry name" value="P-loop_NTPase"/>
</dbReference>
<keyword evidence="7" id="KW-1278">Translocase</keyword>
<dbReference type="InterPro" id="IPR003593">
    <property type="entry name" value="AAA+_ATPase"/>
</dbReference>
<dbReference type="GO" id="GO:0005524">
    <property type="term" value="F:ATP binding"/>
    <property type="evidence" value="ECO:0007669"/>
    <property type="project" value="UniProtKB-KW"/>
</dbReference>
<keyword evidence="6 12" id="KW-0067">ATP-binding</keyword>
<dbReference type="PROSITE" id="PS51866">
    <property type="entry name" value="MOP"/>
    <property type="match status" value="1"/>
</dbReference>
<keyword evidence="3 9" id="KW-0500">Molybdenum</keyword>
<dbReference type="Gene3D" id="2.40.50.100">
    <property type="match status" value="1"/>
</dbReference>
<dbReference type="SUPFAM" id="SSF52540">
    <property type="entry name" value="P-loop containing nucleoside triphosphate hydrolases"/>
    <property type="match status" value="1"/>
</dbReference>
<evidence type="ECO:0000256" key="4">
    <source>
        <dbReference type="ARBA" id="ARBA00022519"/>
    </source>
</evidence>
<dbReference type="PANTHER" id="PTHR43514">
    <property type="entry name" value="ABC TRANSPORTER I FAMILY MEMBER 10"/>
    <property type="match status" value="1"/>
</dbReference>
<dbReference type="InterPro" id="IPR050334">
    <property type="entry name" value="Molybdenum_import_ModC"/>
</dbReference>
<evidence type="ECO:0000313" key="13">
    <source>
        <dbReference type="Proteomes" id="UP001595445"/>
    </source>
</evidence>
<evidence type="ECO:0000256" key="6">
    <source>
        <dbReference type="ARBA" id="ARBA00022840"/>
    </source>
</evidence>
<feature type="domain" description="ABC transporter" evidence="10">
    <location>
        <begin position="2"/>
        <end position="225"/>
    </location>
</feature>
<protein>
    <submittedName>
        <fullName evidence="12">Molybdenum ABC transporter ATP-binding protein</fullName>
    </submittedName>
</protein>
<evidence type="ECO:0000256" key="1">
    <source>
        <dbReference type="ARBA" id="ARBA00022448"/>
    </source>
</evidence>
<keyword evidence="8" id="KW-0472">Membrane</keyword>
<dbReference type="PANTHER" id="PTHR43514:SF4">
    <property type="entry name" value="ABC TRANSPORTER I FAMILY MEMBER 10"/>
    <property type="match status" value="1"/>
</dbReference>